<gene>
    <name evidence="3" type="ORF">IWA51_03610</name>
</gene>
<dbReference type="RefSeq" id="WP_198443259.1">
    <property type="nucleotide sequence ID" value="NZ_CBCSHE010000036.1"/>
</dbReference>
<sequence>MENSEITEQQKEDSKKLLETYGNKKEIENAAKKVSILDFVSTDKTRMFMNGIFYENGFAVATDGRVLIKQKTDYPAEYEGKIINPENGKEIEGQFPHYKKVFPYKDTLVDRSSRLAHITGYLSNATAAMALTEKLKYGSKNIVPVVFENTLVAPKYLQTALLYARDKGFNKVYQSDNFEIKDEPNVLLNRAIEFDSPDGSSILVMPQNPENLSRTYIDKDGILHNYEENTFVKTKLLGKGDDFYKNIVRELLKESSYKNADVDSLYAENLKLAEEKMNPSIFPRDKKECQIYATTLTYADAIGQNLDKNNLVYRKDQGKANLEQLMFELHMSRFKDIAKKPSLLFDAYKDTINPERIVGVAEANDIISKKQEDVQQNLSEDFEKTEKVKPLYRYYLSERPVGIGTQPKDFLQFENFDEKKFVEEAGKEAWAFVEYDHELSEKEIKEYELTPVNSKSLEIEKEETVLNDEEYAKNIADWIVQEGLGASSFQENAHISFEEIYEKTNTPSGWLEKNYDLVNDALSDHNDEELLDYNPSENEAGEFNLYFCTNAEKEDDPNTLFKQNKDGRWVRKTEEELQKELEEKLAEGMEEAVSKAFEEEKERQSKTENTKEDVSKFDSEIEAIELDLEESKTEPTEKTLEEKIYDKYIENDIPPVFGNKESYAKEIAQELSSALEEKSPVDVGTLKAHLSPTNENVSLKEKNLVKEIFEETTGIKLPEIIDGNEQNEIQIWRNITEWFHGYEQTQNVSEEIEKEPEPSKPEIQMEESKKEKPLPFSIIDNKEKGRINIKFNTNYENPQFEQIVKELKSNGWKYAPSTKQWYPVGKAVEKAIDFALKLQEKYSEKKVPEKENEVSEYKGIKFFDRNYNEPEELTAYLNEHLSTHITLAETSVILEALEHENVGLLSNRNERLGLNSENKLVVFSRREGNIDIEELNDVKHLFNYAQTKAGKDLQEIKEMQTKMQQKNPEVVNFMGSIYETAISRRESIVKQMNSIKESYFPEVAYSYDQIKAGLSDEEIKRINDETRYDSERTFIPAEEIQKWKDAENFEDFHERNLVWYKVYTLFEEYNLHEENKLLLNHHYSTLEQMYGTFNPEETKTAEVENEIKNFVPENLIHLGSEKSEDIKFLEDYAYEHDNAVLQKYAYISGYNKKPAEIMLKSVEALGYEVYVTPESKQLYIYDEQDKAKPFSEYDLYSLFELAEDENVLSKEEMNVLKEAENIYDKSYKLAKENIPYVEIPFSENSKFKNNCAGIMALSDFNTKLIETEKIMDKNEEFFSEGVSKYDDAGAYGKYADAREKGTLTPDQEYGLGSYKTDVVLHLFDGTPEMMTYSMTIDLGRIHSSIFDYVKETCSYSEVQNAINATEDRLYHSSVTDEIKTQIATIRNSVAKDFEVSYEADMNVLKELRDNQKSLRSAWIANASDISNADKELEKIQKQFAETCKDFGKEFYKKIDFESLQESSGINKATLNNYILKEIKNMIIEQTHKDSRKEYTKNVEERFDYALWHDAMKFIPENTEELEKFIQDAVKEPEIQVEHTKEEKQNRVIYSRTSYRGWEFSPKKDFSVSSYVRPFDQSDRSGFILMTGLEGKDGFWNEKVNKELLHSEGWSKKGALYKALETLSISPLTRDLLSLKPEQTFKEMVSEYSVINIDTGEDVRKEILPDELLRELSLNEKQREPNPHGVAEEIMRIENNKALWRENHKSVNEGDTIGEDSVSEVLKLSDGVFEAVLSRDMGGAGAAANYLVINKAVASKCNKNIIALAKETDGLLVFKNKAAEAYIRKELIDKKLCPLPSNNADYYERLSDYVENHPLKYISLLANTAFNFENNLKKMLEIEPEQKDILTLGKKLISMASSEEQKRIGQKILESGGKDEA</sequence>
<dbReference type="Proteomes" id="UP000595224">
    <property type="component" value="Chromosome"/>
</dbReference>
<dbReference type="Pfam" id="PF18789">
    <property type="entry name" value="DarA_C"/>
    <property type="match status" value="1"/>
</dbReference>
<evidence type="ECO:0000256" key="1">
    <source>
        <dbReference type="SAM" id="MobiDB-lite"/>
    </source>
</evidence>
<keyword evidence="4" id="KW-1185">Reference proteome</keyword>
<dbReference type="KEGG" id="tper:IWA51_03610"/>
<proteinExistence type="predicted"/>
<feature type="region of interest" description="Disordered" evidence="1">
    <location>
        <begin position="750"/>
        <end position="771"/>
    </location>
</feature>
<dbReference type="EMBL" id="CP064936">
    <property type="protein sequence ID" value="QQA01711.1"/>
    <property type="molecule type" value="Genomic_DNA"/>
</dbReference>
<dbReference type="InterPro" id="IPR041501">
    <property type="entry name" value="DarA_C"/>
</dbReference>
<accession>A0A7T3REK4</accession>
<feature type="region of interest" description="Disordered" evidence="1">
    <location>
        <begin position="586"/>
        <end position="618"/>
    </location>
</feature>
<protein>
    <recommendedName>
        <fullName evidence="2">Defence against restriction A C-terminal domain-containing protein</fullName>
    </recommendedName>
</protein>
<organism evidence="3 4">
    <name type="scientific">Treponema peruense</name>
    <dbReference type="NCBI Taxonomy" id="2787628"/>
    <lineage>
        <taxon>Bacteria</taxon>
        <taxon>Pseudomonadati</taxon>
        <taxon>Spirochaetota</taxon>
        <taxon>Spirochaetia</taxon>
        <taxon>Spirochaetales</taxon>
        <taxon>Treponemataceae</taxon>
        <taxon>Treponema</taxon>
    </lineage>
</organism>
<evidence type="ECO:0000313" key="3">
    <source>
        <dbReference type="EMBL" id="QQA01711.1"/>
    </source>
</evidence>
<evidence type="ECO:0000259" key="2">
    <source>
        <dbReference type="Pfam" id="PF18789"/>
    </source>
</evidence>
<evidence type="ECO:0000313" key="4">
    <source>
        <dbReference type="Proteomes" id="UP000595224"/>
    </source>
</evidence>
<reference evidence="3 4" key="1">
    <citation type="submission" date="2020-11" db="EMBL/GenBank/DDBJ databases">
        <title>Treponema Peruensis nv. sp., first commensal Treponema isolated from human feces.</title>
        <authorList>
            <person name="Belkhou C."/>
            <person name="Raes J."/>
        </authorList>
    </citation>
    <scope>NUCLEOTIDE SEQUENCE [LARGE SCALE GENOMIC DNA]</scope>
    <source>
        <strain evidence="3 4">RCC2812</strain>
    </source>
</reference>
<name>A0A7T3REK4_9SPIR</name>
<feature type="domain" description="Defence against restriction A C-terminal" evidence="2">
    <location>
        <begin position="391"/>
        <end position="453"/>
    </location>
</feature>